<sequence>MYKISGIYFVSDQMTINAQKLKESQERIEQLLKEKQAFNSNVVTEIYTQFKDSAIKIRNGQAADIKSSTKKLETCLKDEGSYKHVKTEFDRIKRDIDEVTDLAEHMTEERKRNTKLTQGRGGLESKPRATTVTLSQQHTRQIAKSLKDVGPIINRPVIGKNEPANNKKEGILSKLKNSQSKDEAIANKARKDETISRDKKDVTPSKIKKEPILEIKGETVPSEDIATLNKMISRLFSQLEIDSGGVSKNPKPSLTKQSTQKQQQQQSAISSALQVKRLKPEEKEINLKYVIDRVKQFEDELAKRNTPKSNPNESLRVLSLQNEVQKLEKQLSDQSKQLDRFRGLQAITNKAKGKHVERIEERHQTEKKDMEIKIQELEKDLKKNVQGTMREKQDLENKVSQDFTRIRQEIYRLHSIVEKEQTNDSTRSSKTKNVSKENVMEEKSEWEESFKDLEKEVETFCFDISEGSTFPRSEFDSAEALKGLRTSKTHAGPSKWKLNKAKTLLLNFVRKSEETERVMWAKTNEVDDAQIRLKEITAKIEKIYDHIKSHEAMVLDDSLSVQKGPLASGVKDIRTENKIEESSENITGSQKIEYVEKSIHSYESLLKVQNKALKQNENDFDLMYEKISNVLKASDKSDKKQKSTTSKRVVFEDETHVDAVTILQVIDEVNYELLQLRKQNKEIKSGLNSVTKAKDYLEETSKELTELCVQHGVPDNLITGTGDEDSIDKIRRKINLCRTELSKTIEELHVKERLRDDANQKNTENTRLQLELQSRYTSNLGKSDDEKIYLRNKIDDLQRKLETAEHNLSDALTEKFNLLTRISASAGTKLTDDNPMIANLSDPNRPTKLAEKYSELYDNEWTNAYETLRNQFYMEEKDAITSLLAVIKSLASRQSDEIFKVLLLLHVDGIAEPGFKEGMQKISKETKKQLYLSSDTEKTLTEDQMQACEPYIGQCVQLCWLMCVQDPPVYISWNLESGAKFSSDLYRHYTKTGYTVDYLVWPALRLHRDGPLLCKGVAQGK</sequence>
<evidence type="ECO:0000259" key="3">
    <source>
        <dbReference type="Pfam" id="PF16026"/>
    </source>
</evidence>
<evidence type="ECO:0000313" key="4">
    <source>
        <dbReference type="EMBL" id="KAJ8298054.1"/>
    </source>
</evidence>
<feature type="coiled-coil region" evidence="1">
    <location>
        <begin position="14"/>
        <end position="41"/>
    </location>
</feature>
<dbReference type="EMBL" id="JARBDR010000923">
    <property type="protein sequence ID" value="KAJ8298054.1"/>
    <property type="molecule type" value="Genomic_DNA"/>
</dbReference>
<keyword evidence="5" id="KW-1185">Reference proteome</keyword>
<dbReference type="InterPro" id="IPR031981">
    <property type="entry name" value="MIEAP_C"/>
</dbReference>
<feature type="region of interest" description="Disordered" evidence="2">
    <location>
        <begin position="106"/>
        <end position="130"/>
    </location>
</feature>
<feature type="domain" description="Mitochondria-eating protein C-terminal" evidence="3">
    <location>
        <begin position="924"/>
        <end position="1018"/>
    </location>
</feature>
<gene>
    <name evidence="4" type="ORF">KUTeg_024585</name>
</gene>
<feature type="coiled-coil region" evidence="1">
    <location>
        <begin position="310"/>
        <end position="398"/>
    </location>
</feature>
<feature type="compositionally biased region" description="Basic and acidic residues" evidence="2">
    <location>
        <begin position="179"/>
        <end position="204"/>
    </location>
</feature>
<reference evidence="4 5" key="1">
    <citation type="submission" date="2022-12" db="EMBL/GenBank/DDBJ databases">
        <title>Chromosome-level genome of Tegillarca granosa.</title>
        <authorList>
            <person name="Kim J."/>
        </authorList>
    </citation>
    <scope>NUCLEOTIDE SEQUENCE [LARGE SCALE GENOMIC DNA]</scope>
    <source>
        <strain evidence="4">Teg-2019</strain>
        <tissue evidence="4">Adductor muscle</tissue>
    </source>
</reference>
<feature type="region of interest" description="Disordered" evidence="2">
    <location>
        <begin position="157"/>
        <end position="204"/>
    </location>
</feature>
<comment type="caution">
    <text evidence="4">The sequence shown here is derived from an EMBL/GenBank/DDBJ whole genome shotgun (WGS) entry which is preliminary data.</text>
</comment>
<protein>
    <recommendedName>
        <fullName evidence="3">Mitochondria-eating protein C-terminal domain-containing protein</fullName>
    </recommendedName>
</protein>
<evidence type="ECO:0000313" key="5">
    <source>
        <dbReference type="Proteomes" id="UP001217089"/>
    </source>
</evidence>
<feature type="region of interest" description="Disordered" evidence="2">
    <location>
        <begin position="243"/>
        <end position="268"/>
    </location>
</feature>
<accession>A0ABQ9DXP7</accession>
<organism evidence="4 5">
    <name type="scientific">Tegillarca granosa</name>
    <name type="common">Malaysian cockle</name>
    <name type="synonym">Anadara granosa</name>
    <dbReference type="NCBI Taxonomy" id="220873"/>
    <lineage>
        <taxon>Eukaryota</taxon>
        <taxon>Metazoa</taxon>
        <taxon>Spiralia</taxon>
        <taxon>Lophotrochozoa</taxon>
        <taxon>Mollusca</taxon>
        <taxon>Bivalvia</taxon>
        <taxon>Autobranchia</taxon>
        <taxon>Pteriomorphia</taxon>
        <taxon>Arcoida</taxon>
        <taxon>Arcoidea</taxon>
        <taxon>Arcidae</taxon>
        <taxon>Tegillarca</taxon>
    </lineage>
</organism>
<evidence type="ECO:0000256" key="1">
    <source>
        <dbReference type="SAM" id="Coils"/>
    </source>
</evidence>
<dbReference type="Pfam" id="PF16026">
    <property type="entry name" value="MIEAP"/>
    <property type="match status" value="1"/>
</dbReference>
<evidence type="ECO:0000256" key="2">
    <source>
        <dbReference type="SAM" id="MobiDB-lite"/>
    </source>
</evidence>
<feature type="compositionally biased region" description="Low complexity" evidence="2">
    <location>
        <begin position="253"/>
        <end position="268"/>
    </location>
</feature>
<name>A0ABQ9DXP7_TEGGR</name>
<dbReference type="Proteomes" id="UP001217089">
    <property type="component" value="Unassembled WGS sequence"/>
</dbReference>
<keyword evidence="1" id="KW-0175">Coiled coil</keyword>
<feature type="region of interest" description="Disordered" evidence="2">
    <location>
        <begin position="421"/>
        <end position="440"/>
    </location>
</feature>
<proteinExistence type="predicted"/>
<feature type="compositionally biased region" description="Polar residues" evidence="2">
    <location>
        <begin position="423"/>
        <end position="432"/>
    </location>
</feature>
<feature type="coiled-coil region" evidence="1">
    <location>
        <begin position="751"/>
        <end position="814"/>
    </location>
</feature>